<feature type="region of interest" description="Disordered" evidence="1">
    <location>
        <begin position="1"/>
        <end position="54"/>
    </location>
</feature>
<protein>
    <recommendedName>
        <fullName evidence="5">Protein CBR-PQN-73</fullName>
    </recommendedName>
</protein>
<evidence type="ECO:0000313" key="3">
    <source>
        <dbReference type="EMBL" id="ULU04554.1"/>
    </source>
</evidence>
<feature type="region of interest" description="Disordered" evidence="1">
    <location>
        <begin position="65"/>
        <end position="84"/>
    </location>
</feature>
<organism evidence="3 4">
    <name type="scientific">Caenorhabditis briggsae</name>
    <dbReference type="NCBI Taxonomy" id="6238"/>
    <lineage>
        <taxon>Eukaryota</taxon>
        <taxon>Metazoa</taxon>
        <taxon>Ecdysozoa</taxon>
        <taxon>Nematoda</taxon>
        <taxon>Chromadorea</taxon>
        <taxon>Rhabditida</taxon>
        <taxon>Rhabditina</taxon>
        <taxon>Rhabditomorpha</taxon>
        <taxon>Rhabditoidea</taxon>
        <taxon>Rhabditidae</taxon>
        <taxon>Peloderinae</taxon>
        <taxon>Caenorhabditis</taxon>
    </lineage>
</organism>
<feature type="compositionally biased region" description="Basic and acidic residues" evidence="1">
    <location>
        <begin position="121"/>
        <end position="139"/>
    </location>
</feature>
<evidence type="ECO:0000256" key="1">
    <source>
        <dbReference type="SAM" id="MobiDB-lite"/>
    </source>
</evidence>
<sequence length="851" mass="93534">MSRPNQIVTQFPALDHEPRGQGPPPSYRNSAATEDSWSTVSGSGPNQAMSGQRRNSWNNLVQVGGDPMVPKQAPPRPAAPMSTTFSVNSRASSLMGLQQPAVFTTQFSEVETVHARIHSVRYIDENGDDSGRSTSRDNETETQGQPIQQQKVFSTDPRLVSIPRPAGTIHSTGSMPPSRSGSVITGPNPSPPSMKKKGKGSKKNENKNQPKRNRLQEIKNFCKKPNTMGCCLCLLVALIIAIVIIIILSQVLPTPKEAQFTWIAPTSLTNGQNSSSRVDMKAEKERIRFQIAGSPPIKGNYINYYDFNQNQVVVIDQSLNANGRNLYCFLLPLDRSSMPNPGDVRKAAKSSVLRHQQTDGWQQVWSWIPSPLQQTNSAQNMFNPPIPECNGSRIVQLQQTSDQRNRRCTDCYDFCLPQYGIMRNASDNNDEYLNIKQQDCFYLFVPEWRTYAQANTIEQNQQDFENYYRNRQHMQVSYGSNGPNDSRWIPLSGVPRQMMNATGAFVGQVGNAIGSLGSNMYGIVTGQGPQNPHNPQNPQGIQQQQNYGVPVNGQANQPYSVNNPQYPTQNTNPSVVDMQQQRIQNQQQIMQQSRQPSGYHPAVNGVVNLNGVNGQNGNTEYNVQPYQGNGSPGQNIGPEMRRQANFQPYTFNSNVNSGYTNQQPSVSSGSTNANSRPMNGFGANPSYQTSQFGFNNNDPRNQVGGLNGNGLVNSVNSQHQISVSAHTNAPRIGSVLNEFGNPVSIHPAQQSVNSQPTQGIMGSQGTQSQVVPPGYGGQVTNPNYISTSGGVAPDDGNVFSQRLQALMGSPSAYRPDVEPVNYNVPTYSQPNRPDALSRQGRIFKRVLLDTV</sequence>
<evidence type="ECO:0008006" key="5">
    <source>
        <dbReference type="Google" id="ProtNLM"/>
    </source>
</evidence>
<dbReference type="PANTHER" id="PTHR46007:SF9">
    <property type="entry name" value="AT HOOK TRANSCRIPTION FACTOR FAMILY-RELATED"/>
    <property type="match status" value="1"/>
</dbReference>
<feature type="compositionally biased region" description="Polar residues" evidence="1">
    <location>
        <begin position="169"/>
        <end position="185"/>
    </location>
</feature>
<keyword evidence="2" id="KW-0472">Membrane</keyword>
<accession>A0AAE9DJ08</accession>
<keyword evidence="2" id="KW-0812">Transmembrane</keyword>
<feature type="compositionally biased region" description="Polar residues" evidence="1">
    <location>
        <begin position="27"/>
        <end position="54"/>
    </location>
</feature>
<gene>
    <name evidence="3" type="ORF">L3Y34_017370</name>
</gene>
<proteinExistence type="predicted"/>
<dbReference type="EMBL" id="CP090892">
    <property type="protein sequence ID" value="ULU04554.1"/>
    <property type="molecule type" value="Genomic_DNA"/>
</dbReference>
<feature type="region of interest" description="Disordered" evidence="1">
    <location>
        <begin position="525"/>
        <end position="544"/>
    </location>
</feature>
<reference evidence="3 4" key="1">
    <citation type="submission" date="2022-05" db="EMBL/GenBank/DDBJ databases">
        <title>Chromosome-level reference genomes for two strains of Caenorhabditis briggsae: an improved platform for comparative genomics.</title>
        <authorList>
            <person name="Stevens L."/>
            <person name="Andersen E.C."/>
        </authorList>
    </citation>
    <scope>NUCLEOTIDE SEQUENCE [LARGE SCALE GENOMIC DNA]</scope>
    <source>
        <strain evidence="3">QX1410_ONT</strain>
        <tissue evidence="3">Whole-organism</tissue>
    </source>
</reference>
<dbReference type="AlphaFoldDB" id="A0AAE9DJ08"/>
<dbReference type="PANTHER" id="PTHR46007">
    <property type="entry name" value="MEDIATOR OF RNA POLYMERASE II TRANSCRIPTION SUBUNIT 12"/>
    <property type="match status" value="1"/>
</dbReference>
<name>A0AAE9DJ08_CAEBR</name>
<evidence type="ECO:0000313" key="4">
    <source>
        <dbReference type="Proteomes" id="UP000827892"/>
    </source>
</evidence>
<dbReference type="Proteomes" id="UP000827892">
    <property type="component" value="Chromosome II"/>
</dbReference>
<keyword evidence="2" id="KW-1133">Transmembrane helix</keyword>
<feature type="region of interest" description="Disordered" evidence="1">
    <location>
        <begin position="121"/>
        <end position="212"/>
    </location>
</feature>
<feature type="transmembrane region" description="Helical" evidence="2">
    <location>
        <begin position="229"/>
        <end position="252"/>
    </location>
</feature>
<dbReference type="InterPro" id="IPR051647">
    <property type="entry name" value="Mediator_comp_sub12"/>
</dbReference>
<feature type="compositionally biased region" description="Polar residues" evidence="1">
    <location>
        <begin position="141"/>
        <end position="153"/>
    </location>
</feature>
<feature type="compositionally biased region" description="Low complexity" evidence="1">
    <location>
        <begin position="526"/>
        <end position="544"/>
    </location>
</feature>
<evidence type="ECO:0000256" key="2">
    <source>
        <dbReference type="SAM" id="Phobius"/>
    </source>
</evidence>